<evidence type="ECO:0000259" key="1">
    <source>
        <dbReference type="Pfam" id="PF01370"/>
    </source>
</evidence>
<reference evidence="2 3" key="1">
    <citation type="submission" date="2020-08" db="EMBL/GenBank/DDBJ databases">
        <title>Pseudomonas sp. nov.</title>
        <authorList>
            <person name="Gieschler S."/>
            <person name="Fiedler G."/>
            <person name="Brinks E."/>
            <person name="Boehnlein C."/>
            <person name="Franz C.M.A.P."/>
            <person name="Kabisch J."/>
        </authorList>
    </citation>
    <scope>NUCLEOTIDE SEQUENCE [LARGE SCALE GENOMIC DNA]</scope>
    <source>
        <strain evidence="2 3">MBT-2</strain>
    </source>
</reference>
<dbReference type="Gene3D" id="3.40.50.720">
    <property type="entry name" value="NAD(P)-binding Rossmann-like Domain"/>
    <property type="match status" value="1"/>
</dbReference>
<feature type="domain" description="NAD-dependent epimerase/dehydratase" evidence="1">
    <location>
        <begin position="2"/>
        <end position="192"/>
    </location>
</feature>
<dbReference type="InterPro" id="IPR036291">
    <property type="entry name" value="NAD(P)-bd_dom_sf"/>
</dbReference>
<comment type="caution">
    <text evidence="2">The sequence shown here is derived from an EMBL/GenBank/DDBJ whole genome shotgun (WGS) entry which is preliminary data.</text>
</comment>
<dbReference type="AlphaFoldDB" id="A0A7X1KS99"/>
<name>A0A7X1KS99_9PSED</name>
<evidence type="ECO:0000313" key="2">
    <source>
        <dbReference type="EMBL" id="MBC2677521.1"/>
    </source>
</evidence>
<proteinExistence type="predicted"/>
<sequence>MIYILGGRGRLGQALSALYEPTEFVCLARADYEAWPTAGADAVRSYFSQVKSAPSVIYVCSGLLDPRLSDEALLAVNYHLPRTVIEGVEALGTKVVTFGTAMEHGLTDNRYVKSKVRLGEFVEQANAAGARATHVRIHTQYGEGEPSSFMFLGQILTALRSDTVFAMTLGKQLREYHHVEDDARAIKALVSNDVVGPVDLAHGQPVTLRSLAQAVFDSQGKSHLLQVGAIPEPAQDNFDRVFSVPASLKTHTFRDTLPAVVEYMKSRMNG</sequence>
<accession>A0A7X1KS99</accession>
<organism evidence="2 3">
    <name type="scientific">Pseudomonas baltica</name>
    <dbReference type="NCBI Taxonomy" id="2762576"/>
    <lineage>
        <taxon>Bacteria</taxon>
        <taxon>Pseudomonadati</taxon>
        <taxon>Pseudomonadota</taxon>
        <taxon>Gammaproteobacteria</taxon>
        <taxon>Pseudomonadales</taxon>
        <taxon>Pseudomonadaceae</taxon>
        <taxon>Pseudomonas</taxon>
    </lineage>
</organism>
<keyword evidence="3" id="KW-1185">Reference proteome</keyword>
<dbReference type="InterPro" id="IPR001509">
    <property type="entry name" value="Epimerase_deHydtase"/>
</dbReference>
<dbReference type="RefSeq" id="WP_185793501.1">
    <property type="nucleotide sequence ID" value="NZ_JACMYH010000001.1"/>
</dbReference>
<dbReference type="Pfam" id="PF01370">
    <property type="entry name" value="Epimerase"/>
    <property type="match status" value="1"/>
</dbReference>
<protein>
    <submittedName>
        <fullName evidence="2">NAD(P)-dependent oxidoreductase</fullName>
    </submittedName>
</protein>
<dbReference type="SUPFAM" id="SSF51735">
    <property type="entry name" value="NAD(P)-binding Rossmann-fold domains"/>
    <property type="match status" value="1"/>
</dbReference>
<dbReference type="EMBL" id="JACMYH010000001">
    <property type="protein sequence ID" value="MBC2677521.1"/>
    <property type="molecule type" value="Genomic_DNA"/>
</dbReference>
<dbReference type="Proteomes" id="UP000546173">
    <property type="component" value="Unassembled WGS sequence"/>
</dbReference>
<gene>
    <name evidence="2" type="ORF">H7993_03870</name>
</gene>
<evidence type="ECO:0000313" key="3">
    <source>
        <dbReference type="Proteomes" id="UP000546173"/>
    </source>
</evidence>